<reference evidence="2 3" key="1">
    <citation type="submission" date="2019-08" db="EMBL/GenBank/DDBJ databases">
        <title>In-depth cultivation of the pig gut microbiome towards novel bacterial diversity and tailored functional studies.</title>
        <authorList>
            <person name="Wylensek D."/>
            <person name="Hitch T.C.A."/>
            <person name="Clavel T."/>
        </authorList>
    </citation>
    <scope>NUCLEOTIDE SEQUENCE [LARGE SCALE GENOMIC DNA]</scope>
    <source>
        <strain evidence="2 3">Oil+RF-744-GAM-WT-6</strain>
    </source>
</reference>
<dbReference type="SUPFAM" id="SSF101478">
    <property type="entry name" value="ADP-ribosylglycohydrolase"/>
    <property type="match status" value="1"/>
</dbReference>
<evidence type="ECO:0000256" key="1">
    <source>
        <dbReference type="PIRSR" id="PIRSR605502-1"/>
    </source>
</evidence>
<comment type="cofactor">
    <cofactor evidence="1">
        <name>Mg(2+)</name>
        <dbReference type="ChEBI" id="CHEBI:18420"/>
    </cofactor>
    <text evidence="1">Binds 2 magnesium ions per subunit.</text>
</comment>
<dbReference type="Proteomes" id="UP000461880">
    <property type="component" value="Unassembled WGS sequence"/>
</dbReference>
<sequence>MNRNHTVTEKIYASLLGKCIGVRLGAPIEGMSGPLVRKGYAPVRSYLLDYGQFAADDDINGPLFFPWVLKDHPIAEVTAEEMGDWMRNIISDGTGFFWWGGEDIATEHRAYTNLKKGIKAPASGSRETNGNVLAEQIGGQIFSDCWGWMSLGNIEEAAELARKMSSVTHDGDGIQGGIFVASAVAAAWNSSSIREVIEKAYSMLDPGSGYAAMVREVSEFHQAHQNPEDCLKWIEETKGYDHYPGSCHILPNTAILLYGLLYGDGDFNGTMRLIAEAGCDTDCNLGNAGSILGMMLGLDGMDPCWITPFEDMILCSSSLGSHNLSHLSVEASRLADLALSLHGKQPEHAENFSLPYGTLGYSCENPAVLCSTDHGRLRITLTDLPENSTVMVRTKTYMRPEDVYDCRYQPQFTAILEPGDQVHYELDRNQLPVQIVPYIRDQNGRIFSSLQTSSACAPILETGLMVRACKPVRGACFYVNRISIAKRPSYLLDFTLLQNEDRGPQFSGGRWITLENLVLTRGTAFYEDGLCMEAGSEVNFSNDSSSAHTLTLKWEAEHPDFRFSWNWRGMLRKEGIHVTEKGVSRFVQKDDFLEEQELMTAEIHSGYLRISENDIALVSEGTAFRRKWSFQGKYGPLGIENMSGFLNVKSCGMNEEEAYAQSNH</sequence>
<evidence type="ECO:0000313" key="2">
    <source>
        <dbReference type="EMBL" id="MSS57833.1"/>
    </source>
</evidence>
<organism evidence="2 3">
    <name type="scientific">Stecheria intestinalis</name>
    <dbReference type="NCBI Taxonomy" id="2606630"/>
    <lineage>
        <taxon>Bacteria</taxon>
        <taxon>Bacillati</taxon>
        <taxon>Bacillota</taxon>
        <taxon>Erysipelotrichia</taxon>
        <taxon>Erysipelotrichales</taxon>
        <taxon>Erysipelotrichaceae</taxon>
        <taxon>Stecheria</taxon>
    </lineage>
</organism>
<dbReference type="InterPro" id="IPR005502">
    <property type="entry name" value="Ribosyl_crysJ1"/>
</dbReference>
<dbReference type="Pfam" id="PF03747">
    <property type="entry name" value="ADP_ribosyl_GH"/>
    <property type="match status" value="1"/>
</dbReference>
<protein>
    <submittedName>
        <fullName evidence="2">ADP-ribosylglycohydrolase family protein</fullName>
    </submittedName>
</protein>
<keyword evidence="3" id="KW-1185">Reference proteome</keyword>
<dbReference type="GO" id="GO:0016787">
    <property type="term" value="F:hydrolase activity"/>
    <property type="evidence" value="ECO:0007669"/>
    <property type="project" value="UniProtKB-KW"/>
</dbReference>
<proteinExistence type="predicted"/>
<dbReference type="InterPro" id="IPR036705">
    <property type="entry name" value="Ribosyl_crysJ1_sf"/>
</dbReference>
<dbReference type="AlphaFoldDB" id="A0A7X2NRP3"/>
<dbReference type="RefSeq" id="WP_154502971.1">
    <property type="nucleotide sequence ID" value="NZ_VUMN01000004.1"/>
</dbReference>
<keyword evidence="2" id="KW-0378">Hydrolase</keyword>
<dbReference type="Gene3D" id="1.10.4080.10">
    <property type="entry name" value="ADP-ribosylation/Crystallin J1"/>
    <property type="match status" value="1"/>
</dbReference>
<keyword evidence="1" id="KW-0479">Metal-binding</keyword>
<gene>
    <name evidence="2" type="ORF">FYJ51_02815</name>
</gene>
<feature type="binding site" evidence="1">
    <location>
        <position position="280"/>
    </location>
    <ligand>
        <name>Mg(2+)</name>
        <dbReference type="ChEBI" id="CHEBI:18420"/>
        <label>1</label>
    </ligand>
</feature>
<name>A0A7X2NRP3_9FIRM</name>
<dbReference type="EMBL" id="VUMN01000004">
    <property type="protein sequence ID" value="MSS57833.1"/>
    <property type="molecule type" value="Genomic_DNA"/>
</dbReference>
<accession>A0A7X2NRP3</accession>
<evidence type="ECO:0000313" key="3">
    <source>
        <dbReference type="Proteomes" id="UP000461880"/>
    </source>
</evidence>
<comment type="caution">
    <text evidence="2">The sequence shown here is derived from an EMBL/GenBank/DDBJ whole genome shotgun (WGS) entry which is preliminary data.</text>
</comment>
<keyword evidence="1" id="KW-0460">Magnesium</keyword>
<feature type="binding site" evidence="1">
    <location>
        <position position="282"/>
    </location>
    <ligand>
        <name>Mg(2+)</name>
        <dbReference type="ChEBI" id="CHEBI:18420"/>
        <label>1</label>
    </ligand>
</feature>
<dbReference type="GO" id="GO:0046872">
    <property type="term" value="F:metal ion binding"/>
    <property type="evidence" value="ECO:0007669"/>
    <property type="project" value="UniProtKB-KW"/>
</dbReference>